<proteinExistence type="predicted"/>
<feature type="transmembrane region" description="Helical" evidence="1">
    <location>
        <begin position="169"/>
        <end position="188"/>
    </location>
</feature>
<feature type="transmembrane region" description="Helical" evidence="1">
    <location>
        <begin position="76"/>
        <end position="95"/>
    </location>
</feature>
<gene>
    <name evidence="3" type="ORF">FEZ33_02535</name>
</gene>
<dbReference type="PANTHER" id="PTHR40448">
    <property type="entry name" value="TWO-COMPONENT SENSOR HISTIDINE KINASE"/>
    <property type="match status" value="1"/>
</dbReference>
<evidence type="ECO:0000259" key="2">
    <source>
        <dbReference type="Pfam" id="PF14501"/>
    </source>
</evidence>
<sequence>MNFNIFQYIVPTYILYSYFIQKPKINKVVSGFICIIVVIITAQLNLNYREALQTFLIFMVFFVSTYWHYRTVSISTIYSALPLIIYYIATESMSYVQLPHFWMTIIITLAFISILTFLTRQLIKWFYRYYINAKTFIYIIILCIFFVVYYAQLMNLFEYFLLNDSMLTIFRSVYLFASVLFVLVLIFFHNSSEQIRMIEQEKAQEEVNQQYNQLITRQYDDVRQFRHDYQNILLSLDGFIKAEEWDQLRDYFERVLDKHDIQTDDTNRQLGKLIYLQNADLRNLIYTKLLYAKSRGIVVNIEVSESMFIETDETLSLPRMLGIILDNAIEEAAEIQHGELSVSLIQEELESLIIVENSCRVNIESLVTLKENGYSTKGAERGIGLFNLDRLVDKSMILLNTQINDQVFTQELIIPREVI</sequence>
<feature type="domain" description="Sensor histidine kinase NatK-like C-terminal" evidence="2">
    <location>
        <begin position="315"/>
        <end position="415"/>
    </location>
</feature>
<keyword evidence="1" id="KW-0812">Transmembrane</keyword>
<dbReference type="SUPFAM" id="SSF55874">
    <property type="entry name" value="ATPase domain of HSP90 chaperone/DNA topoisomerase II/histidine kinase"/>
    <property type="match status" value="1"/>
</dbReference>
<dbReference type="AlphaFoldDB" id="A0A5R9EFE2"/>
<name>A0A5R9EFE2_9LACT</name>
<reference evidence="3 4" key="1">
    <citation type="submission" date="2019-05" db="EMBL/GenBank/DDBJ databases">
        <title>The metagenome of a microbial culture collection derived from dairy environment covers the genomic content of the human microbiome.</title>
        <authorList>
            <person name="Roder T."/>
            <person name="Wuthrich D."/>
            <person name="Sattari Z."/>
            <person name="Von Ah U."/>
            <person name="Bar C."/>
            <person name="Ronchi F."/>
            <person name="Macpherson A.J."/>
            <person name="Ganal-Vonarburg S.C."/>
            <person name="Bruggmann R."/>
            <person name="Vergeres G."/>
        </authorList>
    </citation>
    <scope>NUCLEOTIDE SEQUENCE [LARGE SCALE GENOMIC DNA]</scope>
    <source>
        <strain evidence="3 4">FAM 24227</strain>
    </source>
</reference>
<dbReference type="GO" id="GO:0042802">
    <property type="term" value="F:identical protein binding"/>
    <property type="evidence" value="ECO:0007669"/>
    <property type="project" value="TreeGrafter"/>
</dbReference>
<keyword evidence="1" id="KW-1133">Transmembrane helix</keyword>
<organism evidence="3 4">
    <name type="scientific">Ruoffia tabacinasalis</name>
    <dbReference type="NCBI Taxonomy" id="87458"/>
    <lineage>
        <taxon>Bacteria</taxon>
        <taxon>Bacillati</taxon>
        <taxon>Bacillota</taxon>
        <taxon>Bacilli</taxon>
        <taxon>Lactobacillales</taxon>
        <taxon>Aerococcaceae</taxon>
        <taxon>Ruoffia</taxon>
    </lineage>
</organism>
<accession>A0A5R9EFE2</accession>
<dbReference type="Pfam" id="PF14501">
    <property type="entry name" value="HATPase_c_5"/>
    <property type="match status" value="1"/>
</dbReference>
<dbReference type="InterPro" id="IPR032834">
    <property type="entry name" value="NatK-like_C"/>
</dbReference>
<feature type="transmembrane region" description="Helical" evidence="1">
    <location>
        <begin position="28"/>
        <end position="46"/>
    </location>
</feature>
<protein>
    <submittedName>
        <fullName evidence="3">GHKL domain-containing protein</fullName>
    </submittedName>
</protein>
<evidence type="ECO:0000256" key="1">
    <source>
        <dbReference type="SAM" id="Phobius"/>
    </source>
</evidence>
<feature type="transmembrane region" description="Helical" evidence="1">
    <location>
        <begin position="101"/>
        <end position="123"/>
    </location>
</feature>
<dbReference type="OrthoDB" id="1652078at2"/>
<evidence type="ECO:0000313" key="4">
    <source>
        <dbReference type="Proteomes" id="UP000306420"/>
    </source>
</evidence>
<dbReference type="Gene3D" id="3.30.565.10">
    <property type="entry name" value="Histidine kinase-like ATPase, C-terminal domain"/>
    <property type="match status" value="1"/>
</dbReference>
<dbReference type="InterPro" id="IPR036890">
    <property type="entry name" value="HATPase_C_sf"/>
</dbReference>
<dbReference type="Proteomes" id="UP000306420">
    <property type="component" value="Unassembled WGS sequence"/>
</dbReference>
<feature type="transmembrane region" description="Helical" evidence="1">
    <location>
        <begin position="52"/>
        <end position="69"/>
    </location>
</feature>
<dbReference type="EMBL" id="VBSP01000004">
    <property type="protein sequence ID" value="TLQ49115.1"/>
    <property type="molecule type" value="Genomic_DNA"/>
</dbReference>
<dbReference type="PANTHER" id="PTHR40448:SF1">
    <property type="entry name" value="TWO-COMPONENT SENSOR HISTIDINE KINASE"/>
    <property type="match status" value="1"/>
</dbReference>
<comment type="caution">
    <text evidence="3">The sequence shown here is derived from an EMBL/GenBank/DDBJ whole genome shotgun (WGS) entry which is preliminary data.</text>
</comment>
<feature type="transmembrane region" description="Helical" evidence="1">
    <location>
        <begin position="135"/>
        <end position="157"/>
    </location>
</feature>
<keyword evidence="1" id="KW-0472">Membrane</keyword>
<evidence type="ECO:0000313" key="3">
    <source>
        <dbReference type="EMBL" id="TLQ49115.1"/>
    </source>
</evidence>